<keyword evidence="3" id="KW-0645">Protease</keyword>
<dbReference type="GO" id="GO:0080120">
    <property type="term" value="P:CAAX-box protein maturation"/>
    <property type="evidence" value="ECO:0007669"/>
    <property type="project" value="UniProtKB-ARBA"/>
</dbReference>
<dbReference type="GO" id="GO:0006508">
    <property type="term" value="P:proteolysis"/>
    <property type="evidence" value="ECO:0007669"/>
    <property type="project" value="UniProtKB-KW"/>
</dbReference>
<accession>A0A1V3NUU7</accession>
<dbReference type="OrthoDB" id="3693644at2"/>
<keyword evidence="1" id="KW-0812">Transmembrane</keyword>
<dbReference type="STRING" id="108003.B1C78_00685"/>
<sequence length="280" mass="30219">MIANAPQTEGCPASVMALVPFVLIAFGLAWGILALYLFLPEPMAALFGQLSGQHPLFFLAVYAPAIAAIITVAFVAGTAGLRRFLARLLLWRGSLGWYAFILLGVPLLFYASAAAQGFPLAPPTPFASVFALISALFFMAIKGPVEEIGWRGLALPLLQRKVAPIWAGLILGVIWGVWHLPAFVLSGMPQSEWSFTAFFLGAVAISVIVTPMFNQSRGSILVPALFHFQLINPIWPDAQPYDTVLFVAAATAVVWIHRKAMFNGKTAVTEVIPARCGLRL</sequence>
<dbReference type="InterPro" id="IPR042150">
    <property type="entry name" value="MmRce1-like"/>
</dbReference>
<reference evidence="3 4" key="1">
    <citation type="submission" date="2017-02" db="EMBL/GenBank/DDBJ databases">
        <title>Genomic diversity within the haloalkaliphilic genus Thioalkalivibrio.</title>
        <authorList>
            <person name="Ahn A.-C."/>
            <person name="Meier-Kolthoff J."/>
            <person name="Overmars L."/>
            <person name="Richter M."/>
            <person name="Woyke T."/>
            <person name="Sorokin D.Y."/>
            <person name="Muyzer G."/>
        </authorList>
    </citation>
    <scope>NUCLEOTIDE SEQUENCE [LARGE SCALE GENOMIC DNA]</scope>
    <source>
        <strain evidence="3 4">ALJD</strain>
    </source>
</reference>
<feature type="transmembrane region" description="Helical" evidence="1">
    <location>
        <begin position="193"/>
        <end position="213"/>
    </location>
</feature>
<gene>
    <name evidence="3" type="ORF">B1C78_00685</name>
</gene>
<dbReference type="Pfam" id="PF02517">
    <property type="entry name" value="Rce1-like"/>
    <property type="match status" value="1"/>
</dbReference>
<evidence type="ECO:0000313" key="4">
    <source>
        <dbReference type="Proteomes" id="UP000189462"/>
    </source>
</evidence>
<evidence type="ECO:0000313" key="3">
    <source>
        <dbReference type="EMBL" id="OOG28744.1"/>
    </source>
</evidence>
<feature type="transmembrane region" description="Helical" evidence="1">
    <location>
        <begin position="56"/>
        <end position="77"/>
    </location>
</feature>
<keyword evidence="3" id="KW-0378">Hydrolase</keyword>
<feature type="transmembrane region" description="Helical" evidence="1">
    <location>
        <begin position="123"/>
        <end position="141"/>
    </location>
</feature>
<keyword evidence="1" id="KW-1133">Transmembrane helix</keyword>
<organism evidence="3 4">
    <name type="scientific">Thioalkalivibrio denitrificans</name>
    <dbReference type="NCBI Taxonomy" id="108003"/>
    <lineage>
        <taxon>Bacteria</taxon>
        <taxon>Pseudomonadati</taxon>
        <taxon>Pseudomonadota</taxon>
        <taxon>Gammaproteobacteria</taxon>
        <taxon>Chromatiales</taxon>
        <taxon>Ectothiorhodospiraceae</taxon>
        <taxon>Thioalkalivibrio</taxon>
    </lineage>
</organism>
<proteinExistence type="predicted"/>
<feature type="transmembrane region" description="Helical" evidence="1">
    <location>
        <begin position="162"/>
        <end position="181"/>
    </location>
</feature>
<feature type="domain" description="CAAX prenyl protease 2/Lysostaphin resistance protein A-like" evidence="2">
    <location>
        <begin position="131"/>
        <end position="228"/>
    </location>
</feature>
<dbReference type="InterPro" id="IPR003675">
    <property type="entry name" value="Rce1/LyrA-like_dom"/>
</dbReference>
<keyword evidence="1" id="KW-0472">Membrane</keyword>
<feature type="transmembrane region" description="Helical" evidence="1">
    <location>
        <begin position="89"/>
        <end position="111"/>
    </location>
</feature>
<dbReference type="GO" id="GO:0004175">
    <property type="term" value="F:endopeptidase activity"/>
    <property type="evidence" value="ECO:0007669"/>
    <property type="project" value="UniProtKB-ARBA"/>
</dbReference>
<dbReference type="Proteomes" id="UP000189462">
    <property type="component" value="Unassembled WGS sequence"/>
</dbReference>
<dbReference type="EMBL" id="MVBK01000002">
    <property type="protein sequence ID" value="OOG28744.1"/>
    <property type="molecule type" value="Genomic_DNA"/>
</dbReference>
<keyword evidence="4" id="KW-1185">Reference proteome</keyword>
<name>A0A1V3NUU7_9GAMM</name>
<comment type="caution">
    <text evidence="3">The sequence shown here is derived from an EMBL/GenBank/DDBJ whole genome shotgun (WGS) entry which is preliminary data.</text>
</comment>
<evidence type="ECO:0000256" key="1">
    <source>
        <dbReference type="SAM" id="Phobius"/>
    </source>
</evidence>
<evidence type="ECO:0000259" key="2">
    <source>
        <dbReference type="Pfam" id="PF02517"/>
    </source>
</evidence>
<dbReference type="AlphaFoldDB" id="A0A1V3NUU7"/>
<dbReference type="PANTHER" id="PTHR35797">
    <property type="entry name" value="PROTEASE-RELATED"/>
    <property type="match status" value="1"/>
</dbReference>
<dbReference type="PANTHER" id="PTHR35797:SF1">
    <property type="entry name" value="PROTEASE"/>
    <property type="match status" value="1"/>
</dbReference>
<protein>
    <submittedName>
        <fullName evidence="3">CAAX protease family protein</fullName>
    </submittedName>
</protein>
<feature type="transmembrane region" description="Helical" evidence="1">
    <location>
        <begin position="12"/>
        <end position="36"/>
    </location>
</feature>
<dbReference type="RefSeq" id="WP_077277224.1">
    <property type="nucleotide sequence ID" value="NZ_MVBK01000002.1"/>
</dbReference>